<dbReference type="Gene3D" id="3.40.50.880">
    <property type="match status" value="1"/>
</dbReference>
<dbReference type="PANTHER" id="PTHR10224">
    <property type="entry name" value="ES1 PROTEIN HOMOLOG, MITOCHONDRIAL"/>
    <property type="match status" value="1"/>
</dbReference>
<evidence type="ECO:0000313" key="2">
    <source>
        <dbReference type="EMBL" id="TCK60449.1"/>
    </source>
</evidence>
<dbReference type="Pfam" id="PF01965">
    <property type="entry name" value="DJ-1_PfpI"/>
    <property type="match status" value="1"/>
</dbReference>
<proteinExistence type="predicted"/>
<keyword evidence="3" id="KW-1185">Reference proteome</keyword>
<accession>A0A4R1KBC0</accession>
<dbReference type="PANTHER" id="PTHR10224:SF12">
    <property type="entry name" value="GLYOXALASE ELBB"/>
    <property type="match status" value="1"/>
</dbReference>
<evidence type="ECO:0000313" key="3">
    <source>
        <dbReference type="Proteomes" id="UP000294614"/>
    </source>
</evidence>
<evidence type="ECO:0000259" key="1">
    <source>
        <dbReference type="Pfam" id="PF01965"/>
    </source>
</evidence>
<dbReference type="InterPro" id="IPR029062">
    <property type="entry name" value="Class_I_gatase-like"/>
</dbReference>
<gene>
    <name evidence="2" type="ORF">C8D98_1323</name>
</gene>
<dbReference type="SUPFAM" id="SSF52317">
    <property type="entry name" value="Class I glutamine amidotransferase-like"/>
    <property type="match status" value="1"/>
</dbReference>
<organism evidence="2 3">
    <name type="scientific">Seleniivibrio woodruffii</name>
    <dbReference type="NCBI Taxonomy" id="1078050"/>
    <lineage>
        <taxon>Bacteria</taxon>
        <taxon>Pseudomonadati</taxon>
        <taxon>Deferribacterota</taxon>
        <taxon>Deferribacteres</taxon>
        <taxon>Deferribacterales</taxon>
        <taxon>Geovibrionaceae</taxon>
        <taxon>Seleniivibrio</taxon>
    </lineage>
</organism>
<name>A0A4R1KBC0_9BACT</name>
<dbReference type="NCBIfam" id="NF008747">
    <property type="entry name" value="PRK11780.1"/>
    <property type="match status" value="1"/>
</dbReference>
<dbReference type="InterPro" id="IPR002818">
    <property type="entry name" value="DJ-1/PfpI"/>
</dbReference>
<dbReference type="AlphaFoldDB" id="A0A4R1KBC0"/>
<dbReference type="OrthoDB" id="9792284at2"/>
<reference evidence="2 3" key="1">
    <citation type="submission" date="2019-03" db="EMBL/GenBank/DDBJ databases">
        <title>Genomic Encyclopedia of Type Strains, Phase IV (KMG-IV): sequencing the most valuable type-strain genomes for metagenomic binning, comparative biology and taxonomic classification.</title>
        <authorList>
            <person name="Goeker M."/>
        </authorList>
    </citation>
    <scope>NUCLEOTIDE SEQUENCE [LARGE SCALE GENOMIC DNA]</scope>
    <source>
        <strain evidence="2 3">DSM 24984</strain>
    </source>
</reference>
<dbReference type="EMBL" id="SMGG01000004">
    <property type="protein sequence ID" value="TCK60449.1"/>
    <property type="molecule type" value="Genomic_DNA"/>
</dbReference>
<dbReference type="RefSeq" id="WP_132873153.1">
    <property type="nucleotide sequence ID" value="NZ_SMGG01000004.1"/>
</dbReference>
<feature type="domain" description="DJ-1/PfpI" evidence="1">
    <location>
        <begin position="15"/>
        <end position="145"/>
    </location>
</feature>
<protein>
    <submittedName>
        <fullName evidence="2">Enhancing lycopene biosynthesis protein 2</fullName>
    </submittedName>
</protein>
<comment type="caution">
    <text evidence="2">The sequence shown here is derived from an EMBL/GenBank/DDBJ whole genome shotgun (WGS) entry which is preliminary data.</text>
</comment>
<dbReference type="Proteomes" id="UP000294614">
    <property type="component" value="Unassembled WGS sequence"/>
</dbReference>
<dbReference type="InterPro" id="IPR026041">
    <property type="entry name" value="ElbB"/>
</dbReference>
<sequence>MPRIGIVLSGCGVYDGAEIHEAVLSMYYLKKYGNELLVMAPNVDQAHVVNHLTGEVEQGQKRNVLVESARIARGDIKDIANVTADDFDALVFPGGFGAAKNLVTFAFDGADCKILPDVKRLIKETVEAKKPLAAVCIAPVVVAKALEDSGLKAKLTIGNDNGTAVGINIMGAEHIETPVKEVLVDSHLSIITNPAYMLAADIAEVGEAIKKTMQTLTGMLNNISAGC</sequence>
<dbReference type="PIRSF" id="PIRSF006320">
    <property type="entry name" value="Elb2"/>
    <property type="match status" value="1"/>
</dbReference>